<keyword evidence="4 6" id="KW-0378">Hydrolase</keyword>
<feature type="region of interest" description="Disordered" evidence="7">
    <location>
        <begin position="1"/>
        <end position="37"/>
    </location>
</feature>
<dbReference type="VEuPathDB" id="VectorBase:LOC119174677"/>
<comment type="similarity">
    <text evidence="1 6">Belongs to the peptidase M76 family.</text>
</comment>
<proteinExistence type="inferred from homology"/>
<keyword evidence="3 6" id="KW-0479">Metal-binding</keyword>
<comment type="caution">
    <text evidence="8">The sequence shown here is derived from an EMBL/GenBank/DDBJ whole genome shotgun (WGS) entry which is preliminary data.</text>
</comment>
<dbReference type="InterPro" id="IPR019165">
    <property type="entry name" value="Peptidase_M76_ATP23"/>
</dbReference>
<evidence type="ECO:0000256" key="6">
    <source>
        <dbReference type="RuleBase" id="RU364057"/>
    </source>
</evidence>
<evidence type="ECO:0000256" key="2">
    <source>
        <dbReference type="ARBA" id="ARBA00022670"/>
    </source>
</evidence>
<dbReference type="GO" id="GO:0005739">
    <property type="term" value="C:mitochondrion"/>
    <property type="evidence" value="ECO:0007669"/>
    <property type="project" value="GOC"/>
</dbReference>
<dbReference type="GO" id="GO:0034982">
    <property type="term" value="P:mitochondrial protein processing"/>
    <property type="evidence" value="ECO:0007669"/>
    <property type="project" value="TreeGrafter"/>
</dbReference>
<gene>
    <name evidence="8" type="ORF">HPB51_018304</name>
</gene>
<dbReference type="AlphaFoldDB" id="A0A9J6DHV3"/>
<dbReference type="Proteomes" id="UP000821866">
    <property type="component" value="Chromosome 7"/>
</dbReference>
<organism evidence="8 9">
    <name type="scientific">Rhipicephalus microplus</name>
    <name type="common">Cattle tick</name>
    <name type="synonym">Boophilus microplus</name>
    <dbReference type="NCBI Taxonomy" id="6941"/>
    <lineage>
        <taxon>Eukaryota</taxon>
        <taxon>Metazoa</taxon>
        <taxon>Ecdysozoa</taxon>
        <taxon>Arthropoda</taxon>
        <taxon>Chelicerata</taxon>
        <taxon>Arachnida</taxon>
        <taxon>Acari</taxon>
        <taxon>Parasitiformes</taxon>
        <taxon>Ixodida</taxon>
        <taxon>Ixodoidea</taxon>
        <taxon>Ixodidae</taxon>
        <taxon>Rhipicephalinae</taxon>
        <taxon>Rhipicephalus</taxon>
        <taxon>Boophilus</taxon>
    </lineage>
</organism>
<evidence type="ECO:0000256" key="3">
    <source>
        <dbReference type="ARBA" id="ARBA00022723"/>
    </source>
</evidence>
<dbReference type="Pfam" id="PF09768">
    <property type="entry name" value="Peptidase_M76"/>
    <property type="match status" value="1"/>
</dbReference>
<name>A0A9J6DHV3_RHIMP</name>
<protein>
    <recommendedName>
        <fullName evidence="6">Mitochondrial inner membrane protease ATP23</fullName>
        <ecNumber evidence="6">3.4.24.-</ecNumber>
    </recommendedName>
</protein>
<accession>A0A9J6DHV3</accession>
<keyword evidence="2 6" id="KW-0645">Protease</keyword>
<evidence type="ECO:0000313" key="9">
    <source>
        <dbReference type="Proteomes" id="UP000821866"/>
    </source>
</evidence>
<dbReference type="GO" id="GO:0046872">
    <property type="term" value="F:metal ion binding"/>
    <property type="evidence" value="ECO:0007669"/>
    <property type="project" value="UniProtKB-KW"/>
</dbReference>
<reference evidence="8" key="2">
    <citation type="submission" date="2021-09" db="EMBL/GenBank/DDBJ databases">
        <authorList>
            <person name="Jia N."/>
            <person name="Wang J."/>
            <person name="Shi W."/>
            <person name="Du L."/>
            <person name="Sun Y."/>
            <person name="Zhan W."/>
            <person name="Jiang J."/>
            <person name="Wang Q."/>
            <person name="Zhang B."/>
            <person name="Ji P."/>
            <person name="Sakyi L.B."/>
            <person name="Cui X."/>
            <person name="Yuan T."/>
            <person name="Jiang B."/>
            <person name="Yang W."/>
            <person name="Lam T.T.-Y."/>
            <person name="Chang Q."/>
            <person name="Ding S."/>
            <person name="Wang X."/>
            <person name="Zhu J."/>
            <person name="Ruan X."/>
            <person name="Zhao L."/>
            <person name="Wei J."/>
            <person name="Que T."/>
            <person name="Du C."/>
            <person name="Cheng J."/>
            <person name="Dai P."/>
            <person name="Han X."/>
            <person name="Huang E."/>
            <person name="Gao Y."/>
            <person name="Liu J."/>
            <person name="Shao H."/>
            <person name="Ye R."/>
            <person name="Li L."/>
            <person name="Wei W."/>
            <person name="Wang X."/>
            <person name="Wang C."/>
            <person name="Huo Q."/>
            <person name="Li W."/>
            <person name="Guo W."/>
            <person name="Chen H."/>
            <person name="Chen S."/>
            <person name="Zhou L."/>
            <person name="Zhou L."/>
            <person name="Ni X."/>
            <person name="Tian J."/>
            <person name="Zhou Y."/>
            <person name="Sheng Y."/>
            <person name="Liu T."/>
            <person name="Pan Y."/>
            <person name="Xia L."/>
            <person name="Li J."/>
            <person name="Zhao F."/>
            <person name="Cao W."/>
        </authorList>
    </citation>
    <scope>NUCLEOTIDE SEQUENCE</scope>
    <source>
        <strain evidence="8">Rmic-2018</strain>
        <tissue evidence="8">Larvae</tissue>
    </source>
</reference>
<evidence type="ECO:0000256" key="7">
    <source>
        <dbReference type="SAM" id="MobiDB-lite"/>
    </source>
</evidence>
<dbReference type="PANTHER" id="PTHR21711">
    <property type="entry name" value="MITOCHONDRIAL INNER MEMBRANE PROTEASE"/>
    <property type="match status" value="1"/>
</dbReference>
<evidence type="ECO:0000256" key="5">
    <source>
        <dbReference type="ARBA" id="ARBA00023049"/>
    </source>
</evidence>
<dbReference type="GO" id="GO:0033615">
    <property type="term" value="P:mitochondrial proton-transporting ATP synthase complex assembly"/>
    <property type="evidence" value="ECO:0007669"/>
    <property type="project" value="TreeGrafter"/>
</dbReference>
<dbReference type="EMBL" id="JABSTU010000009">
    <property type="protein sequence ID" value="KAH8021812.1"/>
    <property type="molecule type" value="Genomic_DNA"/>
</dbReference>
<sequence>MSNAQQTNSQPDDSSKKEAKPEQSYGFESYPERRGGKKPENWLRIALFGEGRENLDNIRCEKNVVDCVKDSKERLSLLVSICTYRVAEHTLLRRSGCTVSDIDIRRNICCEPCEGLVTGGFDTEYNQVVVCQNKARSRGTVQGVLAHELMHMFDYCRAHMDFKNMDHLACTEVRAANLFHCSFMSAMSQGSASPFNIARSHAECVKQKAVSSIVVARGVSQEEARSAVDRIFDKCYNDLEPVGRRIRRNSPHMQWAYRERYHYGYDE</sequence>
<keyword evidence="5 6" id="KW-0482">Metalloprotease</keyword>
<feature type="compositionally biased region" description="Polar residues" evidence="7">
    <location>
        <begin position="1"/>
        <end position="12"/>
    </location>
</feature>
<dbReference type="EC" id="3.4.24.-" evidence="6"/>
<reference evidence="8" key="1">
    <citation type="journal article" date="2020" name="Cell">
        <title>Large-Scale Comparative Analyses of Tick Genomes Elucidate Their Genetic Diversity and Vector Capacities.</title>
        <authorList>
            <consortium name="Tick Genome and Microbiome Consortium (TIGMIC)"/>
            <person name="Jia N."/>
            <person name="Wang J."/>
            <person name="Shi W."/>
            <person name="Du L."/>
            <person name="Sun Y."/>
            <person name="Zhan W."/>
            <person name="Jiang J.F."/>
            <person name="Wang Q."/>
            <person name="Zhang B."/>
            <person name="Ji P."/>
            <person name="Bell-Sakyi L."/>
            <person name="Cui X.M."/>
            <person name="Yuan T.T."/>
            <person name="Jiang B.G."/>
            <person name="Yang W.F."/>
            <person name="Lam T.T."/>
            <person name="Chang Q.C."/>
            <person name="Ding S.J."/>
            <person name="Wang X.J."/>
            <person name="Zhu J.G."/>
            <person name="Ruan X.D."/>
            <person name="Zhao L."/>
            <person name="Wei J.T."/>
            <person name="Ye R.Z."/>
            <person name="Que T.C."/>
            <person name="Du C.H."/>
            <person name="Zhou Y.H."/>
            <person name="Cheng J.X."/>
            <person name="Dai P.F."/>
            <person name="Guo W.B."/>
            <person name="Han X.H."/>
            <person name="Huang E.J."/>
            <person name="Li L.F."/>
            <person name="Wei W."/>
            <person name="Gao Y.C."/>
            <person name="Liu J.Z."/>
            <person name="Shao H.Z."/>
            <person name="Wang X."/>
            <person name="Wang C.C."/>
            <person name="Yang T.C."/>
            <person name="Huo Q.B."/>
            <person name="Li W."/>
            <person name="Chen H.Y."/>
            <person name="Chen S.E."/>
            <person name="Zhou L.G."/>
            <person name="Ni X.B."/>
            <person name="Tian J.H."/>
            <person name="Sheng Y."/>
            <person name="Liu T."/>
            <person name="Pan Y.S."/>
            <person name="Xia L.Y."/>
            <person name="Li J."/>
            <person name="Zhao F."/>
            <person name="Cao W.C."/>
        </authorList>
    </citation>
    <scope>NUCLEOTIDE SEQUENCE</scope>
    <source>
        <strain evidence="8">Rmic-2018</strain>
    </source>
</reference>
<evidence type="ECO:0000313" key="8">
    <source>
        <dbReference type="EMBL" id="KAH8021812.1"/>
    </source>
</evidence>
<evidence type="ECO:0000256" key="1">
    <source>
        <dbReference type="ARBA" id="ARBA00009915"/>
    </source>
</evidence>
<keyword evidence="9" id="KW-1185">Reference proteome</keyword>
<dbReference type="GO" id="GO:0004222">
    <property type="term" value="F:metalloendopeptidase activity"/>
    <property type="evidence" value="ECO:0007669"/>
    <property type="project" value="InterPro"/>
</dbReference>
<evidence type="ECO:0000256" key="4">
    <source>
        <dbReference type="ARBA" id="ARBA00022801"/>
    </source>
</evidence>
<dbReference type="PANTHER" id="PTHR21711:SF0">
    <property type="entry name" value="MITOCHONDRIAL INNER MEMBRANE PROTEASE ATP23 HOMOLOG"/>
    <property type="match status" value="1"/>
</dbReference>